<feature type="transmembrane region" description="Helical" evidence="1">
    <location>
        <begin position="60"/>
        <end position="82"/>
    </location>
</feature>
<accession>A0ABW9G3W7</accession>
<name>A0ABW9G3W7_9GAMM</name>
<reference evidence="2 3" key="1">
    <citation type="journal article" date="2013" name="Int. J. Syst. Evol. Microbiol.">
        <title>Celerinatantimonas yamalensis sp. nov., a cold-adapted diazotrophic bacterium from a cold permafrost brine.</title>
        <authorList>
            <person name="Shcherbakova V."/>
            <person name="Chuvilskaya N."/>
            <person name="Rivkina E."/>
            <person name="Demidov N."/>
            <person name="Uchaeva V."/>
            <person name="Suetin S."/>
            <person name="Suzina N."/>
            <person name="Gilichinsky D."/>
        </authorList>
    </citation>
    <scope>NUCLEOTIDE SEQUENCE [LARGE SCALE GENOMIC DNA]</scope>
    <source>
        <strain evidence="2 3">C7</strain>
    </source>
</reference>
<comment type="caution">
    <text evidence="2">The sequence shown here is derived from an EMBL/GenBank/DDBJ whole genome shotgun (WGS) entry which is preliminary data.</text>
</comment>
<feature type="transmembrane region" description="Helical" evidence="1">
    <location>
        <begin position="184"/>
        <end position="200"/>
    </location>
</feature>
<proteinExistence type="predicted"/>
<evidence type="ECO:0000256" key="1">
    <source>
        <dbReference type="SAM" id="Phobius"/>
    </source>
</evidence>
<feature type="transmembrane region" description="Helical" evidence="1">
    <location>
        <begin position="162"/>
        <end position="178"/>
    </location>
</feature>
<gene>
    <name evidence="2" type="ORF">ABUE30_04570</name>
</gene>
<feature type="transmembrane region" description="Helical" evidence="1">
    <location>
        <begin position="21"/>
        <end position="40"/>
    </location>
</feature>
<evidence type="ECO:0000313" key="2">
    <source>
        <dbReference type="EMBL" id="MFM2484346.1"/>
    </source>
</evidence>
<evidence type="ECO:0000313" key="3">
    <source>
        <dbReference type="Proteomes" id="UP001629953"/>
    </source>
</evidence>
<protein>
    <submittedName>
        <fullName evidence="2">Uncharacterized protein</fullName>
    </submittedName>
</protein>
<organism evidence="2 3">
    <name type="scientific">Celerinatantimonas yamalensis</name>
    <dbReference type="NCBI Taxonomy" id="559956"/>
    <lineage>
        <taxon>Bacteria</taxon>
        <taxon>Pseudomonadati</taxon>
        <taxon>Pseudomonadota</taxon>
        <taxon>Gammaproteobacteria</taxon>
        <taxon>Celerinatantimonadaceae</taxon>
        <taxon>Celerinatantimonas</taxon>
    </lineage>
</organism>
<dbReference type="EMBL" id="JBEQCT010000001">
    <property type="protein sequence ID" value="MFM2484346.1"/>
    <property type="molecule type" value="Genomic_DNA"/>
</dbReference>
<feature type="transmembrane region" description="Helical" evidence="1">
    <location>
        <begin position="273"/>
        <end position="292"/>
    </location>
</feature>
<feature type="transmembrane region" description="Helical" evidence="1">
    <location>
        <begin position="94"/>
        <end position="114"/>
    </location>
</feature>
<dbReference type="Proteomes" id="UP001629953">
    <property type="component" value="Unassembled WGS sequence"/>
</dbReference>
<keyword evidence="1" id="KW-0472">Membrane</keyword>
<sequence>MDQKWMHVFFNDMQQYRGNLLLIKASRGVFIAFLLVILMPRDVKGFIHLLINSSNALLTTSQLSSLISILVFNGILLFSYLIQAKILPVAYNTNYIASIFDSLSVFISRAIFFLATNWFILVWILAGVILSPNVVSSVIILKILFVTLNISFTLSLMHEKRYFLLPILFLQLVIYAYLSDVVIISIANTVILLFLFSEIYKNDIKKIKLLRLFKRKFKPSIYHNFISGHQSLRVGILLRGNFLSSIGIGCTLIFFYEIFYHSLLSAEGQSTKIIWLYTLATLYLLSYVYAKLHLERKKIGCFLASISPRSTEVIHDFFFVFIIFEIVQILSIFSFPITQKWLHSLSFIVLPIPILALFCFLLTINNRNRKIYHFVSFCLIAWLILWIF</sequence>
<keyword evidence="1" id="KW-0812">Transmembrane</keyword>
<keyword evidence="1" id="KW-1133">Transmembrane helix</keyword>
<feature type="transmembrane region" description="Helical" evidence="1">
    <location>
        <begin position="371"/>
        <end position="387"/>
    </location>
</feature>
<keyword evidence="3" id="KW-1185">Reference proteome</keyword>
<dbReference type="RefSeq" id="WP_408622489.1">
    <property type="nucleotide sequence ID" value="NZ_JBEQCT010000001.1"/>
</dbReference>
<feature type="transmembrane region" description="Helical" evidence="1">
    <location>
        <begin position="313"/>
        <end position="335"/>
    </location>
</feature>
<feature type="transmembrane region" description="Helical" evidence="1">
    <location>
        <begin position="341"/>
        <end position="364"/>
    </location>
</feature>
<feature type="transmembrane region" description="Helical" evidence="1">
    <location>
        <begin position="120"/>
        <end position="150"/>
    </location>
</feature>
<feature type="transmembrane region" description="Helical" evidence="1">
    <location>
        <begin position="242"/>
        <end position="261"/>
    </location>
</feature>